<keyword evidence="12" id="KW-0784">Thiamine biosynthesis</keyword>
<reference evidence="17" key="1">
    <citation type="submission" date="2020-09" db="EMBL/GenBank/DDBJ databases">
        <title>Genomic insights into the novelty and pathogenicity of a unique biofilm-forming Enterococcus sp. bacteria (Enterococcus lacertideformus) identified in reptiles.</title>
        <authorList>
            <person name="Agius J.E."/>
            <person name="Phalen D.N."/>
            <person name="Rose K."/>
            <person name="Eden J.-S."/>
        </authorList>
    </citation>
    <scope>NUCLEOTIDE SEQUENCE</scope>
    <source>
        <strain evidence="17">PHRS 0518</strain>
    </source>
</reference>
<dbReference type="FunFam" id="3.40.1190.20:FF:000003">
    <property type="entry name" value="Phosphomethylpyrimidine kinase ThiD"/>
    <property type="match status" value="1"/>
</dbReference>
<dbReference type="InterPro" id="IPR004399">
    <property type="entry name" value="HMP/HMP-P_kinase_dom"/>
</dbReference>
<evidence type="ECO:0000256" key="14">
    <source>
        <dbReference type="ARBA" id="ARBA00042102"/>
    </source>
</evidence>
<evidence type="ECO:0000256" key="12">
    <source>
        <dbReference type="ARBA" id="ARBA00022977"/>
    </source>
</evidence>
<gene>
    <name evidence="17" type="primary">thiD</name>
    <name evidence="17" type="ORF">IC227_04875</name>
</gene>
<dbReference type="PANTHER" id="PTHR20858:SF17">
    <property type="entry name" value="HYDROXYMETHYLPYRIMIDINE_PHOSPHOMETHYLPYRIMIDINE KINASE THI20-RELATED"/>
    <property type="match status" value="1"/>
</dbReference>
<feature type="domain" description="Pyridoxamine kinase/Phosphomethylpyrimidine kinase" evidence="16">
    <location>
        <begin position="15"/>
        <end position="263"/>
    </location>
</feature>
<dbReference type="GO" id="GO:0008972">
    <property type="term" value="F:phosphomethylpyrimidine kinase activity"/>
    <property type="evidence" value="ECO:0007669"/>
    <property type="project" value="UniProtKB-EC"/>
</dbReference>
<dbReference type="SUPFAM" id="SSF53613">
    <property type="entry name" value="Ribokinase-like"/>
    <property type="match status" value="1"/>
</dbReference>
<dbReference type="GO" id="GO:0009228">
    <property type="term" value="P:thiamine biosynthetic process"/>
    <property type="evidence" value="ECO:0007669"/>
    <property type="project" value="UniProtKB-KW"/>
</dbReference>
<evidence type="ECO:0000256" key="4">
    <source>
        <dbReference type="ARBA" id="ARBA00009879"/>
    </source>
</evidence>
<evidence type="ECO:0000256" key="3">
    <source>
        <dbReference type="ARBA" id="ARBA00004769"/>
    </source>
</evidence>
<keyword evidence="9" id="KW-0547">Nucleotide-binding</keyword>
<comment type="catalytic activity">
    <reaction evidence="1">
        <text>4-amino-5-hydroxymethyl-2-methylpyrimidine + ATP = 4-amino-2-methyl-5-(phosphooxymethyl)pyrimidine + ADP + H(+)</text>
        <dbReference type="Rhea" id="RHEA:23096"/>
        <dbReference type="ChEBI" id="CHEBI:15378"/>
        <dbReference type="ChEBI" id="CHEBI:16892"/>
        <dbReference type="ChEBI" id="CHEBI:30616"/>
        <dbReference type="ChEBI" id="CHEBI:58354"/>
        <dbReference type="ChEBI" id="CHEBI:456216"/>
        <dbReference type="EC" id="2.7.1.49"/>
    </reaction>
</comment>
<evidence type="ECO:0000256" key="6">
    <source>
        <dbReference type="ARBA" id="ARBA00012963"/>
    </source>
</evidence>
<comment type="pathway">
    <text evidence="13">Cofactor biosynthesis; thiamine diphosphate biosynthesis; 4-amino-2-methyl-5-diphosphomethylpyrimidine from 5-amino-1-(5-phospho-D-ribosyl)imidazole: step 2/3.</text>
</comment>
<dbReference type="GO" id="GO:0008902">
    <property type="term" value="F:hydroxymethylpyrimidine kinase activity"/>
    <property type="evidence" value="ECO:0007669"/>
    <property type="project" value="UniProtKB-EC"/>
</dbReference>
<dbReference type="AlphaFoldDB" id="A0A931AVV9"/>
<dbReference type="NCBIfam" id="TIGR00097">
    <property type="entry name" value="HMP-P_kinase"/>
    <property type="match status" value="1"/>
</dbReference>
<evidence type="ECO:0000256" key="10">
    <source>
        <dbReference type="ARBA" id="ARBA00022777"/>
    </source>
</evidence>
<evidence type="ECO:0000313" key="18">
    <source>
        <dbReference type="Proteomes" id="UP000637757"/>
    </source>
</evidence>
<dbReference type="Gene3D" id="3.40.1190.20">
    <property type="match status" value="1"/>
</dbReference>
<evidence type="ECO:0000256" key="7">
    <source>
        <dbReference type="ARBA" id="ARBA00019161"/>
    </source>
</evidence>
<evidence type="ECO:0000256" key="2">
    <source>
        <dbReference type="ARBA" id="ARBA00000565"/>
    </source>
</evidence>
<comment type="caution">
    <text evidence="17">The sequence shown here is derived from an EMBL/GenBank/DDBJ whole genome shotgun (WGS) entry which is preliminary data.</text>
</comment>
<evidence type="ECO:0000256" key="13">
    <source>
        <dbReference type="ARBA" id="ARBA00037917"/>
    </source>
</evidence>
<evidence type="ECO:0000256" key="8">
    <source>
        <dbReference type="ARBA" id="ARBA00022679"/>
    </source>
</evidence>
<keyword evidence="18" id="KW-1185">Reference proteome</keyword>
<organism evidence="17 18">
    <name type="scientific">Enterococcus lacertideformus</name>
    <dbReference type="NCBI Taxonomy" id="2771493"/>
    <lineage>
        <taxon>Bacteria</taxon>
        <taxon>Bacillati</taxon>
        <taxon>Bacillota</taxon>
        <taxon>Bacilli</taxon>
        <taxon>Lactobacillales</taxon>
        <taxon>Enterococcaceae</taxon>
        <taxon>Enterococcus</taxon>
    </lineage>
</organism>
<evidence type="ECO:0000256" key="9">
    <source>
        <dbReference type="ARBA" id="ARBA00022741"/>
    </source>
</evidence>
<evidence type="ECO:0000256" key="1">
    <source>
        <dbReference type="ARBA" id="ARBA00000151"/>
    </source>
</evidence>
<dbReference type="InterPro" id="IPR029056">
    <property type="entry name" value="Ribokinase-like"/>
</dbReference>
<dbReference type="EC" id="2.7.4.7" evidence="6"/>
<dbReference type="GO" id="GO:0005829">
    <property type="term" value="C:cytosol"/>
    <property type="evidence" value="ECO:0007669"/>
    <property type="project" value="TreeGrafter"/>
</dbReference>
<comment type="similarity">
    <text evidence="4">Belongs to the ThiD family.</text>
</comment>
<evidence type="ECO:0000259" key="16">
    <source>
        <dbReference type="Pfam" id="PF08543"/>
    </source>
</evidence>
<protein>
    <recommendedName>
        <fullName evidence="7">Hydroxymethylpyrimidine/phosphomethylpyrimidine kinase</fullName>
        <ecNumber evidence="5">2.7.1.49</ecNumber>
        <ecNumber evidence="6">2.7.4.7</ecNumber>
    </recommendedName>
    <alternativeName>
        <fullName evidence="14">Hydroxymethylpyrimidine kinase</fullName>
    </alternativeName>
    <alternativeName>
        <fullName evidence="15">Hydroxymethylpyrimidine phosphate kinase</fullName>
    </alternativeName>
</protein>
<keyword evidence="10 17" id="KW-0418">Kinase</keyword>
<accession>A0A931AVV9</accession>
<proteinExistence type="inferred from homology"/>
<dbReference type="EC" id="2.7.1.49" evidence="5"/>
<sequence>MDEQYVQVMTIAGSDSDGSAGMQADMHTFFTRGVYGVSILTACVAGNSYGIGASVTLPSDFIAEEFSLIAKDYQVKAAKTGMLADEELIETVVKNYQKYEFGPLVVDPVIVTKHGNLLLEESALTTLKAKLLPLATVLTPNFYEAEKLTGRSLKNDEDYVQAAIDLKNLGAKNVMIKGFHTSKSNQEEVRDYVLLESGKSFWLSEAFYPTNRINGTGDTLSACIAAELAKGKTVEEAILTAKVYVNCAIRKEIIVGHKYGPINHWEAAEQLMIENSGQKKIE</sequence>
<keyword evidence="8 17" id="KW-0808">Transferase</keyword>
<evidence type="ECO:0000256" key="5">
    <source>
        <dbReference type="ARBA" id="ARBA00012135"/>
    </source>
</evidence>
<dbReference type="Proteomes" id="UP000637757">
    <property type="component" value="Unassembled WGS sequence"/>
</dbReference>
<comment type="pathway">
    <text evidence="3">Cofactor biosynthesis; thiamine diphosphate biosynthesis; 4-amino-2-methyl-5-diphosphomethylpyrimidine from 5-amino-1-(5-phospho-D-ribosyl)imidazole: step 3/3.</text>
</comment>
<evidence type="ECO:0000256" key="11">
    <source>
        <dbReference type="ARBA" id="ARBA00022840"/>
    </source>
</evidence>
<dbReference type="InterPro" id="IPR013749">
    <property type="entry name" value="PM/HMP-P_kinase-1"/>
</dbReference>
<dbReference type="CDD" id="cd01169">
    <property type="entry name" value="HMPP_kinase"/>
    <property type="match status" value="1"/>
</dbReference>
<evidence type="ECO:0000313" key="17">
    <source>
        <dbReference type="EMBL" id="MBF8807805.1"/>
    </source>
</evidence>
<name>A0A931AVV9_9ENTE</name>
<keyword evidence="11" id="KW-0067">ATP-binding</keyword>
<dbReference type="PANTHER" id="PTHR20858">
    <property type="entry name" value="PHOSPHOMETHYLPYRIMIDINE KINASE"/>
    <property type="match status" value="1"/>
</dbReference>
<dbReference type="Pfam" id="PF08543">
    <property type="entry name" value="Phos_pyr_kin"/>
    <property type="match status" value="1"/>
</dbReference>
<evidence type="ECO:0000256" key="15">
    <source>
        <dbReference type="ARBA" id="ARBA00043176"/>
    </source>
</evidence>
<dbReference type="GO" id="GO:0005524">
    <property type="term" value="F:ATP binding"/>
    <property type="evidence" value="ECO:0007669"/>
    <property type="project" value="UniProtKB-KW"/>
</dbReference>
<dbReference type="EMBL" id="JADAKE010000014">
    <property type="protein sequence ID" value="MBF8807805.1"/>
    <property type="molecule type" value="Genomic_DNA"/>
</dbReference>
<comment type="catalytic activity">
    <reaction evidence="2">
        <text>4-amino-2-methyl-5-(phosphooxymethyl)pyrimidine + ATP = 4-amino-2-methyl-5-(diphosphooxymethyl)pyrimidine + ADP</text>
        <dbReference type="Rhea" id="RHEA:19893"/>
        <dbReference type="ChEBI" id="CHEBI:30616"/>
        <dbReference type="ChEBI" id="CHEBI:57841"/>
        <dbReference type="ChEBI" id="CHEBI:58354"/>
        <dbReference type="ChEBI" id="CHEBI:456216"/>
        <dbReference type="EC" id="2.7.4.7"/>
    </reaction>
</comment>